<feature type="region of interest" description="Disordered" evidence="1">
    <location>
        <begin position="97"/>
        <end position="118"/>
    </location>
</feature>
<evidence type="ECO:0000256" key="1">
    <source>
        <dbReference type="SAM" id="MobiDB-lite"/>
    </source>
</evidence>
<evidence type="ECO:0000313" key="2">
    <source>
        <dbReference type="EMBL" id="EQD46167.1"/>
    </source>
</evidence>
<proteinExistence type="predicted"/>
<reference evidence="2" key="1">
    <citation type="submission" date="2013-08" db="EMBL/GenBank/DDBJ databases">
        <authorList>
            <person name="Mendez C."/>
            <person name="Richter M."/>
            <person name="Ferrer M."/>
            <person name="Sanchez J."/>
        </authorList>
    </citation>
    <scope>NUCLEOTIDE SEQUENCE</scope>
</reference>
<organism evidence="2">
    <name type="scientific">mine drainage metagenome</name>
    <dbReference type="NCBI Taxonomy" id="410659"/>
    <lineage>
        <taxon>unclassified sequences</taxon>
        <taxon>metagenomes</taxon>
        <taxon>ecological metagenomes</taxon>
    </lineage>
</organism>
<dbReference type="AlphaFoldDB" id="T0ZNW1"/>
<protein>
    <submittedName>
        <fullName evidence="2">Prephenate dehydrogenase</fullName>
    </submittedName>
</protein>
<reference evidence="2" key="2">
    <citation type="journal article" date="2014" name="ISME J.">
        <title>Microbial stratification in low pH oxic and suboxic macroscopic growths along an acid mine drainage.</title>
        <authorList>
            <person name="Mendez-Garcia C."/>
            <person name="Mesa V."/>
            <person name="Sprenger R.R."/>
            <person name="Richter M."/>
            <person name="Diez M.S."/>
            <person name="Solano J."/>
            <person name="Bargiela R."/>
            <person name="Golyshina O.V."/>
            <person name="Manteca A."/>
            <person name="Ramos J.L."/>
            <person name="Gallego J.R."/>
            <person name="Llorente I."/>
            <person name="Martins Dos Santos V.A."/>
            <person name="Jensen O.N."/>
            <person name="Pelaez A.I."/>
            <person name="Sanchez J."/>
            <person name="Ferrer M."/>
        </authorList>
    </citation>
    <scope>NUCLEOTIDE SEQUENCE</scope>
</reference>
<accession>T0ZNW1</accession>
<feature type="non-terminal residue" evidence="2">
    <location>
        <position position="181"/>
    </location>
</feature>
<comment type="caution">
    <text evidence="2">The sequence shown here is derived from an EMBL/GenBank/DDBJ whole genome shotgun (WGS) entry which is preliminary data.</text>
</comment>
<sequence length="181" mass="19744">MVLEAVAGADDHVDVLRALRAALDLAAETIQMSVQRVNLMGFAAAPDLSDELGPRYYPPGVARQRCQDPKFGRCQLDLAFVAAHLVAAQVNRQPGELQPVGLGTRMQQPGPAKSGVDTRDKFADREGLAHVIVGTDLQTYDHVLRLLQTGDHHDRGLEARGPQPPAHFNAVHVRQHQVQDD</sequence>
<gene>
    <name evidence="2" type="ORF">B1B_12725</name>
</gene>
<dbReference type="EMBL" id="AUZY01008356">
    <property type="protein sequence ID" value="EQD46167.1"/>
    <property type="molecule type" value="Genomic_DNA"/>
</dbReference>
<name>T0ZNW1_9ZZZZ</name>